<protein>
    <submittedName>
        <fullName evidence="1">Uncharacterized protein</fullName>
    </submittedName>
</protein>
<gene>
    <name evidence="1" type="ORF">C480_20874</name>
</gene>
<dbReference type="PATRIC" id="fig|1227491.4.peg.4194"/>
<organism evidence="1 2">
    <name type="scientific">Natrialba aegyptia DSM 13077</name>
    <dbReference type="NCBI Taxonomy" id="1227491"/>
    <lineage>
        <taxon>Archaea</taxon>
        <taxon>Methanobacteriati</taxon>
        <taxon>Methanobacteriota</taxon>
        <taxon>Stenosarchaea group</taxon>
        <taxon>Halobacteria</taxon>
        <taxon>Halobacteriales</taxon>
        <taxon>Natrialbaceae</taxon>
        <taxon>Natrialba</taxon>
    </lineage>
</organism>
<dbReference type="Proteomes" id="UP000011591">
    <property type="component" value="Unassembled WGS sequence"/>
</dbReference>
<name>M0AKC0_9EURY</name>
<dbReference type="RefSeq" id="WP_006667552.1">
    <property type="nucleotide sequence ID" value="NZ_AOIP01000059.1"/>
</dbReference>
<comment type="caution">
    <text evidence="1">The sequence shown here is derived from an EMBL/GenBank/DDBJ whole genome shotgun (WGS) entry which is preliminary data.</text>
</comment>
<accession>M0AKC0</accession>
<reference evidence="1 2" key="1">
    <citation type="journal article" date="2014" name="PLoS Genet.">
        <title>Phylogenetically driven sequencing of extremely halophilic archaea reveals strategies for static and dynamic osmo-response.</title>
        <authorList>
            <person name="Becker E.A."/>
            <person name="Seitzer P.M."/>
            <person name="Tritt A."/>
            <person name="Larsen D."/>
            <person name="Krusor M."/>
            <person name="Yao A.I."/>
            <person name="Wu D."/>
            <person name="Madern D."/>
            <person name="Eisen J.A."/>
            <person name="Darling A.E."/>
            <person name="Facciotti M.T."/>
        </authorList>
    </citation>
    <scope>NUCLEOTIDE SEQUENCE [LARGE SCALE GENOMIC DNA]</scope>
    <source>
        <strain evidence="1 2">DSM 13077</strain>
    </source>
</reference>
<evidence type="ECO:0000313" key="2">
    <source>
        <dbReference type="Proteomes" id="UP000011591"/>
    </source>
</evidence>
<evidence type="ECO:0000313" key="1">
    <source>
        <dbReference type="EMBL" id="ELY98969.1"/>
    </source>
</evidence>
<dbReference type="EMBL" id="AOIP01000059">
    <property type="protein sequence ID" value="ELY98969.1"/>
    <property type="molecule type" value="Genomic_DNA"/>
</dbReference>
<sequence length="57" mass="6280">MRAREWAIAGAFREPSDYDIPDLPSWRVSRSECGGLAFADGDGEPFIAADQPVAVRR</sequence>
<dbReference type="OrthoDB" id="228552at2157"/>
<keyword evidence="2" id="KW-1185">Reference proteome</keyword>
<proteinExistence type="predicted"/>
<dbReference type="AlphaFoldDB" id="M0AKC0"/>